<feature type="domain" description="CCHC-type" evidence="3">
    <location>
        <begin position="274"/>
        <end position="287"/>
    </location>
</feature>
<evidence type="ECO:0000256" key="2">
    <source>
        <dbReference type="SAM" id="MobiDB-lite"/>
    </source>
</evidence>
<keyword evidence="1" id="KW-0862">Zinc</keyword>
<dbReference type="GO" id="GO:0008270">
    <property type="term" value="F:zinc ion binding"/>
    <property type="evidence" value="ECO:0007669"/>
    <property type="project" value="UniProtKB-KW"/>
</dbReference>
<dbReference type="Gene3D" id="4.10.60.10">
    <property type="entry name" value="Zinc finger, CCHC-type"/>
    <property type="match status" value="1"/>
</dbReference>
<dbReference type="GO" id="GO:0003676">
    <property type="term" value="F:nucleic acid binding"/>
    <property type="evidence" value="ECO:0007669"/>
    <property type="project" value="InterPro"/>
</dbReference>
<gene>
    <name evidence="4" type="ORF">DYB37_003031</name>
</gene>
<dbReference type="PANTHER" id="PTHR40389">
    <property type="entry name" value="ENDOGENOUS RETROVIRUS GROUP K MEMBER 24 GAG POLYPROTEIN-RELATED"/>
    <property type="match status" value="1"/>
</dbReference>
<dbReference type="SMART" id="SM00343">
    <property type="entry name" value="ZnF_C2HC"/>
    <property type="match status" value="4"/>
</dbReference>
<reference evidence="4 5" key="1">
    <citation type="submission" date="2018-08" db="EMBL/GenBank/DDBJ databases">
        <title>Aphanomyces genome sequencing and annotation.</title>
        <authorList>
            <person name="Minardi D."/>
            <person name="Oidtmann B."/>
            <person name="Van Der Giezen M."/>
            <person name="Studholme D.J."/>
        </authorList>
    </citation>
    <scope>NUCLEOTIDE SEQUENCE [LARGE SCALE GENOMIC DNA]</scope>
    <source>
        <strain evidence="4 5">Da</strain>
    </source>
</reference>
<accession>A0A3R7BAG7</accession>
<evidence type="ECO:0000313" key="5">
    <source>
        <dbReference type="Proteomes" id="UP000285430"/>
    </source>
</evidence>
<sequence>MPPKQTAMRPKPFKREKTTVPPKPFKSKGGKAKSTKPSTKKRVVVHKHVKTVVHVHTSASHPPALSYPRPHTTSSPTANAPGRVTIYVLALTHGKFYVGKTSRPNVEDRLDEHKRGNGSAWTKRFPPLSVADVIHNADPFDEEKVTKQWMLQHGVANVRGGSYSRVELPPEQIASIENQLRGITDQCFKCGQSGHFANKCTAVVEDDDSSEEVEEEEEVCGRCGREGHDKSACYAKTHGNGLNWCLRCGREGHEDASCYASSHSVLSEFPDECCARCGREGHARAQCYAKTHASGARLHNSKTQ</sequence>
<dbReference type="SUPFAM" id="SSF57756">
    <property type="entry name" value="Retrovirus zinc finger-like domains"/>
    <property type="match status" value="2"/>
</dbReference>
<dbReference type="Pfam" id="PF01541">
    <property type="entry name" value="GIY-YIG"/>
    <property type="match status" value="1"/>
</dbReference>
<dbReference type="Pfam" id="PF00098">
    <property type="entry name" value="zf-CCHC"/>
    <property type="match status" value="1"/>
</dbReference>
<dbReference type="InterPro" id="IPR001878">
    <property type="entry name" value="Znf_CCHC"/>
</dbReference>
<dbReference type="InterPro" id="IPR000305">
    <property type="entry name" value="GIY-YIG_endonuc"/>
</dbReference>
<dbReference type="AlphaFoldDB" id="A0A3R7BAG7"/>
<feature type="region of interest" description="Disordered" evidence="2">
    <location>
        <begin position="55"/>
        <end position="79"/>
    </location>
</feature>
<dbReference type="InterPro" id="IPR035901">
    <property type="entry name" value="GIY-YIG_endonuc_sf"/>
</dbReference>
<dbReference type="PROSITE" id="PS50158">
    <property type="entry name" value="ZF_CCHC"/>
    <property type="match status" value="3"/>
</dbReference>
<protein>
    <recommendedName>
        <fullName evidence="3">CCHC-type domain-containing protein</fullName>
    </recommendedName>
</protein>
<feature type="domain" description="CCHC-type" evidence="3">
    <location>
        <begin position="245"/>
        <end position="258"/>
    </location>
</feature>
<comment type="caution">
    <text evidence="4">The sequence shown here is derived from an EMBL/GenBank/DDBJ whole genome shotgun (WGS) entry which is preliminary data.</text>
</comment>
<keyword evidence="1" id="KW-0479">Metal-binding</keyword>
<dbReference type="InterPro" id="IPR036875">
    <property type="entry name" value="Znf_CCHC_sf"/>
</dbReference>
<feature type="region of interest" description="Disordered" evidence="2">
    <location>
        <begin position="1"/>
        <end position="43"/>
    </location>
</feature>
<dbReference type="EMBL" id="QUTH01000528">
    <property type="protein sequence ID" value="RHZ33670.1"/>
    <property type="molecule type" value="Genomic_DNA"/>
</dbReference>
<feature type="domain" description="CCHC-type" evidence="3">
    <location>
        <begin position="187"/>
        <end position="200"/>
    </location>
</feature>
<dbReference type="InterPro" id="IPR050195">
    <property type="entry name" value="Primate_lentivir_Gag_pol-like"/>
</dbReference>
<evidence type="ECO:0000313" key="4">
    <source>
        <dbReference type="EMBL" id="RHZ33670.1"/>
    </source>
</evidence>
<proteinExistence type="predicted"/>
<dbReference type="CDD" id="cd00719">
    <property type="entry name" value="GIY-YIG_SF"/>
    <property type="match status" value="1"/>
</dbReference>
<dbReference type="Gene3D" id="3.40.1440.10">
    <property type="entry name" value="GIY-YIG endonuclease"/>
    <property type="match status" value="1"/>
</dbReference>
<dbReference type="Proteomes" id="UP000285430">
    <property type="component" value="Unassembled WGS sequence"/>
</dbReference>
<name>A0A3R7BAG7_APHAT</name>
<keyword evidence="1" id="KW-0863">Zinc-finger</keyword>
<evidence type="ECO:0000259" key="3">
    <source>
        <dbReference type="PROSITE" id="PS50158"/>
    </source>
</evidence>
<dbReference type="VEuPathDB" id="FungiDB:H257_05482"/>
<evidence type="ECO:0000256" key="1">
    <source>
        <dbReference type="PROSITE-ProRule" id="PRU00047"/>
    </source>
</evidence>
<dbReference type="PANTHER" id="PTHR40389:SF3">
    <property type="entry name" value="IGE-BINDING PROTEIN"/>
    <property type="match status" value="1"/>
</dbReference>
<feature type="compositionally biased region" description="Basic residues" evidence="2">
    <location>
        <begin position="25"/>
        <end position="43"/>
    </location>
</feature>
<organism evidence="4 5">
    <name type="scientific">Aphanomyces astaci</name>
    <name type="common">Crayfish plague agent</name>
    <dbReference type="NCBI Taxonomy" id="112090"/>
    <lineage>
        <taxon>Eukaryota</taxon>
        <taxon>Sar</taxon>
        <taxon>Stramenopiles</taxon>
        <taxon>Oomycota</taxon>
        <taxon>Saprolegniomycetes</taxon>
        <taxon>Saprolegniales</taxon>
        <taxon>Verrucalvaceae</taxon>
        <taxon>Aphanomyces</taxon>
    </lineage>
</organism>